<proteinExistence type="inferred from homology"/>
<dbReference type="AlphaFoldDB" id="A0A1F5KH38"/>
<sequence length="140" mass="15697">MSTNSMSAKDIKRNWHHVDAKGQILGRIATDIATKLMGKNKPSFVPFLDNGDFVIVTNSALVKVTGRKAKQKVYFRHSGFPGGDKQESFEKLNLRRPNDIIKYAVSGMLPKSKLGKEMVKKLHIYSGEKHPFEKQLGAKV</sequence>
<dbReference type="PROSITE" id="PS00783">
    <property type="entry name" value="RIBOSOMAL_L13"/>
    <property type="match status" value="1"/>
</dbReference>
<dbReference type="Gene3D" id="3.90.1180.10">
    <property type="entry name" value="Ribosomal protein L13"/>
    <property type="match status" value="1"/>
</dbReference>
<gene>
    <name evidence="4 6" type="primary">rplM</name>
    <name evidence="7" type="ORF">A3D25_03955</name>
</gene>
<dbReference type="GO" id="GO:0003729">
    <property type="term" value="F:mRNA binding"/>
    <property type="evidence" value="ECO:0007669"/>
    <property type="project" value="TreeGrafter"/>
</dbReference>
<accession>A0A1F5KH38</accession>
<dbReference type="NCBIfam" id="TIGR01066">
    <property type="entry name" value="rplM_bact"/>
    <property type="match status" value="1"/>
</dbReference>
<dbReference type="GO" id="GO:0003735">
    <property type="term" value="F:structural constituent of ribosome"/>
    <property type="evidence" value="ECO:0007669"/>
    <property type="project" value="InterPro"/>
</dbReference>
<dbReference type="GO" id="GO:0022625">
    <property type="term" value="C:cytosolic large ribosomal subunit"/>
    <property type="evidence" value="ECO:0007669"/>
    <property type="project" value="TreeGrafter"/>
</dbReference>
<evidence type="ECO:0000256" key="1">
    <source>
        <dbReference type="ARBA" id="ARBA00006227"/>
    </source>
</evidence>
<comment type="function">
    <text evidence="4 6">This protein is one of the early assembly proteins of the 50S ribosomal subunit, although it is not seen to bind rRNA by itself. It is important during the early stages of 50S assembly.</text>
</comment>
<evidence type="ECO:0000256" key="6">
    <source>
        <dbReference type="RuleBase" id="RU003878"/>
    </source>
</evidence>
<keyword evidence="3 4" id="KW-0687">Ribonucleoprotein</keyword>
<evidence type="ECO:0000256" key="3">
    <source>
        <dbReference type="ARBA" id="ARBA00023274"/>
    </source>
</evidence>
<dbReference type="InterPro" id="IPR036899">
    <property type="entry name" value="Ribosomal_uL13_sf"/>
</dbReference>
<comment type="subunit">
    <text evidence="4">Part of the 50S ribosomal subunit.</text>
</comment>
<comment type="caution">
    <text evidence="7">The sequence shown here is derived from an EMBL/GenBank/DDBJ whole genome shotgun (WGS) entry which is preliminary data.</text>
</comment>
<protein>
    <recommendedName>
        <fullName evidence="4">Large ribosomal subunit protein uL13</fullName>
    </recommendedName>
</protein>
<dbReference type="Pfam" id="PF00572">
    <property type="entry name" value="Ribosomal_L13"/>
    <property type="match status" value="1"/>
</dbReference>
<reference evidence="7 8" key="1">
    <citation type="journal article" date="2016" name="Nat. Commun.">
        <title>Thousands of microbial genomes shed light on interconnected biogeochemical processes in an aquifer system.</title>
        <authorList>
            <person name="Anantharaman K."/>
            <person name="Brown C.T."/>
            <person name="Hug L.A."/>
            <person name="Sharon I."/>
            <person name="Castelle C.J."/>
            <person name="Probst A.J."/>
            <person name="Thomas B.C."/>
            <person name="Singh A."/>
            <person name="Wilkins M.J."/>
            <person name="Karaoz U."/>
            <person name="Brodie E.L."/>
            <person name="Williams K.H."/>
            <person name="Hubbard S.S."/>
            <person name="Banfield J.F."/>
        </authorList>
    </citation>
    <scope>NUCLEOTIDE SEQUENCE [LARGE SCALE GENOMIC DNA]</scope>
</reference>
<dbReference type="Proteomes" id="UP000177328">
    <property type="component" value="Unassembled WGS sequence"/>
</dbReference>
<dbReference type="InterPro" id="IPR005823">
    <property type="entry name" value="Ribosomal_uL13_bac-type"/>
</dbReference>
<keyword evidence="2 4" id="KW-0689">Ribosomal protein</keyword>
<dbReference type="SUPFAM" id="SSF52161">
    <property type="entry name" value="Ribosomal protein L13"/>
    <property type="match status" value="1"/>
</dbReference>
<evidence type="ECO:0000256" key="2">
    <source>
        <dbReference type="ARBA" id="ARBA00022980"/>
    </source>
</evidence>
<evidence type="ECO:0000313" key="8">
    <source>
        <dbReference type="Proteomes" id="UP000177328"/>
    </source>
</evidence>
<organism evidence="7 8">
    <name type="scientific">Candidatus Daviesbacteria bacterium RIFCSPHIGHO2_02_FULL_43_12</name>
    <dbReference type="NCBI Taxonomy" id="1797776"/>
    <lineage>
        <taxon>Bacteria</taxon>
        <taxon>Candidatus Daviesiibacteriota</taxon>
    </lineage>
</organism>
<name>A0A1F5KH38_9BACT</name>
<evidence type="ECO:0000313" key="7">
    <source>
        <dbReference type="EMBL" id="OGE39931.1"/>
    </source>
</evidence>
<evidence type="ECO:0000256" key="4">
    <source>
        <dbReference type="HAMAP-Rule" id="MF_01366"/>
    </source>
</evidence>
<evidence type="ECO:0000256" key="5">
    <source>
        <dbReference type="RuleBase" id="RU003877"/>
    </source>
</evidence>
<comment type="similarity">
    <text evidence="1 4 5">Belongs to the universal ribosomal protein uL13 family.</text>
</comment>
<dbReference type="HAMAP" id="MF_01366">
    <property type="entry name" value="Ribosomal_uL13"/>
    <property type="match status" value="1"/>
</dbReference>
<dbReference type="GO" id="GO:0017148">
    <property type="term" value="P:negative regulation of translation"/>
    <property type="evidence" value="ECO:0007669"/>
    <property type="project" value="TreeGrafter"/>
</dbReference>
<dbReference type="PANTHER" id="PTHR11545:SF2">
    <property type="entry name" value="LARGE RIBOSOMAL SUBUNIT PROTEIN UL13M"/>
    <property type="match status" value="1"/>
</dbReference>
<dbReference type="GO" id="GO:0006412">
    <property type="term" value="P:translation"/>
    <property type="evidence" value="ECO:0007669"/>
    <property type="project" value="UniProtKB-UniRule"/>
</dbReference>
<dbReference type="PANTHER" id="PTHR11545">
    <property type="entry name" value="RIBOSOMAL PROTEIN L13"/>
    <property type="match status" value="1"/>
</dbReference>
<dbReference type="CDD" id="cd00392">
    <property type="entry name" value="Ribosomal_L13"/>
    <property type="match status" value="1"/>
</dbReference>
<dbReference type="InterPro" id="IPR005822">
    <property type="entry name" value="Ribosomal_uL13"/>
</dbReference>
<dbReference type="EMBL" id="MFDD01000014">
    <property type="protein sequence ID" value="OGE39931.1"/>
    <property type="molecule type" value="Genomic_DNA"/>
</dbReference>
<dbReference type="InterPro" id="IPR023563">
    <property type="entry name" value="Ribosomal_uL13_CS"/>
</dbReference>
<dbReference type="PIRSF" id="PIRSF002181">
    <property type="entry name" value="Ribosomal_L13"/>
    <property type="match status" value="1"/>
</dbReference>